<protein>
    <submittedName>
        <fullName evidence="1">Uncharacterized protein</fullName>
    </submittedName>
</protein>
<evidence type="ECO:0000313" key="1">
    <source>
        <dbReference type="EMBL" id="MDF0589580.1"/>
    </source>
</evidence>
<dbReference type="Proteomes" id="UP001220010">
    <property type="component" value="Unassembled WGS sequence"/>
</dbReference>
<name>A0ABT5X4J7_9EURY</name>
<accession>A0ABT5X4J7</accession>
<sequence>MIAILFIAVFAMGGAAGTPAISEEAQGENFYNRVRASGTGYFEVGSSVVDRRIGLEYSSFIYGDGRLEMDSRAAVSTSSTALRGSLDGGPVPLNLVEDLKISYSGETPMVGTKSIHSRAFYGGIGAKVEERFEVTDMERVQTTYFASSAPPSPSKDPADTSVARAVGTSHLVGMDVSTSFTGTWESDYRWHKIFYKDMKEHQTFSGVFEVQRTLRFSESPDSGPFKGLLP</sequence>
<organism evidence="1 2">
    <name type="scientific">Candidatus Methanocrinis natronophilus</name>
    <dbReference type="NCBI Taxonomy" id="3033396"/>
    <lineage>
        <taxon>Archaea</taxon>
        <taxon>Methanobacteriati</taxon>
        <taxon>Methanobacteriota</taxon>
        <taxon>Stenosarchaea group</taxon>
        <taxon>Methanomicrobia</taxon>
        <taxon>Methanotrichales</taxon>
        <taxon>Methanotrichaceae</taxon>
        <taxon>Methanocrinis</taxon>
    </lineage>
</organism>
<reference evidence="1 2" key="1">
    <citation type="submission" date="2023-03" db="EMBL/GenBank/DDBJ databases">
        <title>WGS of Methanotrichaceae archaeon Mx.</title>
        <authorList>
            <person name="Sorokin D.Y."/>
            <person name="Merkel A.Y."/>
        </authorList>
    </citation>
    <scope>NUCLEOTIDE SEQUENCE [LARGE SCALE GENOMIC DNA]</scope>
    <source>
        <strain evidence="1 2">Mx</strain>
    </source>
</reference>
<proteinExistence type="predicted"/>
<dbReference type="RefSeq" id="WP_316965342.1">
    <property type="nucleotide sequence ID" value="NZ_JARFPK010000001.1"/>
</dbReference>
<comment type="caution">
    <text evidence="1">The sequence shown here is derived from an EMBL/GenBank/DDBJ whole genome shotgun (WGS) entry which is preliminary data.</text>
</comment>
<dbReference type="EMBL" id="JARFPK010000001">
    <property type="protein sequence ID" value="MDF0589580.1"/>
    <property type="molecule type" value="Genomic_DNA"/>
</dbReference>
<gene>
    <name evidence="1" type="ORF">P0O15_00085</name>
</gene>
<keyword evidence="2" id="KW-1185">Reference proteome</keyword>
<evidence type="ECO:0000313" key="2">
    <source>
        <dbReference type="Proteomes" id="UP001220010"/>
    </source>
</evidence>